<dbReference type="PANTHER" id="PTHR11933">
    <property type="entry name" value="TRNA 5-METHYLAMINOMETHYL-2-THIOURIDYLATE -METHYLTRANSFERASE"/>
    <property type="match status" value="1"/>
</dbReference>
<dbReference type="GO" id="GO:0032259">
    <property type="term" value="P:methylation"/>
    <property type="evidence" value="ECO:0007669"/>
    <property type="project" value="UniProtKB-KW"/>
</dbReference>
<name>A0A0D2GLL9_9BACT</name>
<feature type="domain" description="Thil AANH" evidence="3">
    <location>
        <begin position="9"/>
        <end position="147"/>
    </location>
</feature>
<dbReference type="PATRIC" id="fig|1429043.3.peg.462"/>
<dbReference type="InParanoid" id="A0A0D2GLL9"/>
<dbReference type="InterPro" id="IPR059101">
    <property type="entry name" value="NFACT-R_2"/>
</dbReference>
<evidence type="ECO:0000256" key="2">
    <source>
        <dbReference type="ARBA" id="ARBA00022840"/>
    </source>
</evidence>
<evidence type="ECO:0000313" key="5">
    <source>
        <dbReference type="EMBL" id="KIX15547.1"/>
    </source>
</evidence>
<sequence length="329" mass="36151">MNEPPTPKSKALGLFSGGLDSILACLVLRRAGVYVEAVTYTSPFFDAQAARASAKANRIPLNVVDISEEHLEKVVKNPRYGYGSHMNPCIDCHAFMLEKACLILEEKGFDFLFTGEVMGQRPMSQNKQSLATVAKMSGCKDKILRPLSAKLLPASPMENQGLVDREMLLDLSGRGRKPQIALAEEFGVTSYPAPAGGCLLTEPGFSNRLKDLFEHTPQVGADEIRSLKHGRHLRLSPEAKLMVGRNQAENQIMEKLPESGAVKMHAFSNPGPLGLYWGPEQGQEMDLALAIVAGYGKFKPGEKVRMFIEGKEPREVTPLHRRKVQGLLL</sequence>
<dbReference type="AlphaFoldDB" id="A0A0D2GLL9"/>
<keyword evidence="2" id="KW-0067">ATP-binding</keyword>
<dbReference type="OrthoDB" id="9781887at2"/>
<evidence type="ECO:0000259" key="3">
    <source>
        <dbReference type="Pfam" id="PF02568"/>
    </source>
</evidence>
<keyword evidence="6" id="KW-1185">Reference proteome</keyword>
<dbReference type="Gene3D" id="3.40.50.620">
    <property type="entry name" value="HUPs"/>
    <property type="match status" value="1"/>
</dbReference>
<dbReference type="GO" id="GO:0008168">
    <property type="term" value="F:methyltransferase activity"/>
    <property type="evidence" value="ECO:0007669"/>
    <property type="project" value="UniProtKB-KW"/>
</dbReference>
<dbReference type="PANTHER" id="PTHR11933:SF6">
    <property type="entry name" value="THIL AANH DOMAIN-CONTAINING PROTEIN"/>
    <property type="match status" value="1"/>
</dbReference>
<evidence type="ECO:0000259" key="4">
    <source>
        <dbReference type="Pfam" id="PF18297"/>
    </source>
</evidence>
<evidence type="ECO:0000313" key="6">
    <source>
        <dbReference type="Proteomes" id="UP000032233"/>
    </source>
</evidence>
<evidence type="ECO:0000256" key="1">
    <source>
        <dbReference type="ARBA" id="ARBA00022741"/>
    </source>
</evidence>
<feature type="domain" description="NFACT protein RNA binding" evidence="4">
    <location>
        <begin position="230"/>
        <end position="317"/>
    </location>
</feature>
<dbReference type="GO" id="GO:0005524">
    <property type="term" value="F:ATP binding"/>
    <property type="evidence" value="ECO:0007669"/>
    <property type="project" value="UniProtKB-KW"/>
</dbReference>
<keyword evidence="1" id="KW-0547">Nucleotide-binding</keyword>
<dbReference type="Pfam" id="PF18297">
    <property type="entry name" value="NFACT-R_2"/>
    <property type="match status" value="1"/>
</dbReference>
<dbReference type="InterPro" id="IPR014729">
    <property type="entry name" value="Rossmann-like_a/b/a_fold"/>
</dbReference>
<organism evidence="5 6">
    <name type="scientific">Dethiosulfatarculus sandiegensis</name>
    <dbReference type="NCBI Taxonomy" id="1429043"/>
    <lineage>
        <taxon>Bacteria</taxon>
        <taxon>Pseudomonadati</taxon>
        <taxon>Thermodesulfobacteriota</taxon>
        <taxon>Desulfarculia</taxon>
        <taxon>Desulfarculales</taxon>
        <taxon>Desulfarculaceae</taxon>
        <taxon>Dethiosulfatarculus</taxon>
    </lineage>
</organism>
<dbReference type="Pfam" id="PF02568">
    <property type="entry name" value="ThiI"/>
    <property type="match status" value="1"/>
</dbReference>
<dbReference type="RefSeq" id="WP_044346436.1">
    <property type="nucleotide sequence ID" value="NZ_AZAC01000002.1"/>
</dbReference>
<comment type="caution">
    <text evidence="5">The sequence shown here is derived from an EMBL/GenBank/DDBJ whole genome shotgun (WGS) entry which is preliminary data.</text>
</comment>
<dbReference type="EMBL" id="AZAC01000002">
    <property type="protein sequence ID" value="KIX15547.1"/>
    <property type="molecule type" value="Genomic_DNA"/>
</dbReference>
<dbReference type="GO" id="GO:0004810">
    <property type="term" value="F:CCA tRNA nucleotidyltransferase activity"/>
    <property type="evidence" value="ECO:0007669"/>
    <property type="project" value="InterPro"/>
</dbReference>
<dbReference type="Proteomes" id="UP000032233">
    <property type="component" value="Unassembled WGS sequence"/>
</dbReference>
<gene>
    <name evidence="5" type="ORF">X474_02200</name>
</gene>
<dbReference type="SUPFAM" id="SSF52402">
    <property type="entry name" value="Adenine nucleotide alpha hydrolases-like"/>
    <property type="match status" value="1"/>
</dbReference>
<proteinExistence type="predicted"/>
<reference evidence="5 6" key="1">
    <citation type="submission" date="2013-11" db="EMBL/GenBank/DDBJ databases">
        <title>Metagenomic analysis of a methanogenic consortium involved in long chain n-alkane degradation.</title>
        <authorList>
            <person name="Davidova I.A."/>
            <person name="Callaghan A.V."/>
            <person name="Wawrik B."/>
            <person name="Pruitt S."/>
            <person name="Marks C."/>
            <person name="Duncan K.E."/>
            <person name="Suflita J.M."/>
        </authorList>
    </citation>
    <scope>NUCLEOTIDE SEQUENCE [LARGE SCALE GENOMIC DNA]</scope>
    <source>
        <strain evidence="5 6">SPR</strain>
    </source>
</reference>
<protein>
    <submittedName>
        <fullName evidence="5">tRNA (5-methylaminomethyl-2-thiouridylate)-methyltransferase</fullName>
    </submittedName>
</protein>
<accession>A0A0D2GLL9</accession>
<dbReference type="STRING" id="1429043.X474_02200"/>
<keyword evidence="5" id="KW-0489">Methyltransferase</keyword>
<dbReference type="InterPro" id="IPR020536">
    <property type="entry name" value="ThiI_AANH"/>
</dbReference>
<keyword evidence="5" id="KW-0808">Transferase</keyword>